<feature type="compositionally biased region" description="Polar residues" evidence="5">
    <location>
        <begin position="397"/>
        <end position="415"/>
    </location>
</feature>
<feature type="compositionally biased region" description="Low complexity" evidence="5">
    <location>
        <begin position="370"/>
        <end position="386"/>
    </location>
</feature>
<feature type="region of interest" description="Disordered" evidence="5">
    <location>
        <begin position="341"/>
        <end position="415"/>
    </location>
</feature>
<dbReference type="Proteomes" id="UP000001067">
    <property type="component" value="Unassembled WGS sequence"/>
</dbReference>
<keyword evidence="3 4" id="KW-0862">Zinc</keyword>
<feature type="region of interest" description="Disordered" evidence="5">
    <location>
        <begin position="1402"/>
        <end position="1491"/>
    </location>
</feature>
<feature type="compositionally biased region" description="Polar residues" evidence="5">
    <location>
        <begin position="1352"/>
        <end position="1378"/>
    </location>
</feature>
<evidence type="ECO:0000256" key="1">
    <source>
        <dbReference type="ARBA" id="ARBA00022723"/>
    </source>
</evidence>
<reference evidence="7 8" key="1">
    <citation type="journal article" date="2010" name="Genome Biol.">
        <title>A first genome assembly of the barley fungal pathogen Pyrenophora teres f. teres.</title>
        <authorList>
            <person name="Ellwood S.R."/>
            <person name="Liu Z."/>
            <person name="Syme R.A."/>
            <person name="Lai Z."/>
            <person name="Hane J.K."/>
            <person name="Keiper F."/>
            <person name="Moffat C.S."/>
            <person name="Oliver R.P."/>
            <person name="Friesen T.L."/>
        </authorList>
    </citation>
    <scope>NUCLEOTIDE SEQUENCE [LARGE SCALE GENOMIC DNA]</scope>
    <source>
        <strain evidence="7 8">0-1</strain>
    </source>
</reference>
<dbReference type="KEGG" id="pte:PTT_04348"/>
<proteinExistence type="predicted"/>
<evidence type="ECO:0000256" key="2">
    <source>
        <dbReference type="ARBA" id="ARBA00022771"/>
    </source>
</evidence>
<feature type="compositionally biased region" description="Polar residues" evidence="5">
    <location>
        <begin position="1402"/>
        <end position="1469"/>
    </location>
</feature>
<evidence type="ECO:0000256" key="4">
    <source>
        <dbReference type="PROSITE-ProRule" id="PRU00723"/>
    </source>
</evidence>
<feature type="domain" description="C3H1-type" evidence="6">
    <location>
        <begin position="1209"/>
        <end position="1237"/>
    </location>
</feature>
<protein>
    <recommendedName>
        <fullName evidence="6">C3H1-type domain-containing protein</fullName>
    </recommendedName>
</protein>
<evidence type="ECO:0000259" key="6">
    <source>
        <dbReference type="PROSITE" id="PS50103"/>
    </source>
</evidence>
<dbReference type="InterPro" id="IPR036855">
    <property type="entry name" value="Znf_CCCH_sf"/>
</dbReference>
<accession>E3RED4</accession>
<dbReference type="PROSITE" id="PS50103">
    <property type="entry name" value="ZF_C3H1"/>
    <property type="match status" value="1"/>
</dbReference>
<keyword evidence="2 4" id="KW-0863">Zinc-finger</keyword>
<evidence type="ECO:0000313" key="7">
    <source>
        <dbReference type="EMBL" id="EFQ95913.1"/>
    </source>
</evidence>
<keyword evidence="8" id="KW-1185">Reference proteome</keyword>
<feature type="compositionally biased region" description="Polar residues" evidence="5">
    <location>
        <begin position="1303"/>
        <end position="1332"/>
    </location>
</feature>
<dbReference type="GO" id="GO:0008270">
    <property type="term" value="F:zinc ion binding"/>
    <property type="evidence" value="ECO:0007669"/>
    <property type="project" value="UniProtKB-KW"/>
</dbReference>
<feature type="zinc finger region" description="C3H1-type" evidence="4">
    <location>
        <begin position="1209"/>
        <end position="1237"/>
    </location>
</feature>
<feature type="compositionally biased region" description="Basic and acidic residues" evidence="5">
    <location>
        <begin position="1471"/>
        <end position="1491"/>
    </location>
</feature>
<dbReference type="OrthoDB" id="3798509at2759"/>
<gene>
    <name evidence="7" type="ORF">PTT_04348</name>
</gene>
<organism evidence="8">
    <name type="scientific">Pyrenophora teres f. teres (strain 0-1)</name>
    <name type="common">Barley net blotch fungus</name>
    <name type="synonym">Drechslera teres f. teres</name>
    <dbReference type="NCBI Taxonomy" id="861557"/>
    <lineage>
        <taxon>Eukaryota</taxon>
        <taxon>Fungi</taxon>
        <taxon>Dikarya</taxon>
        <taxon>Ascomycota</taxon>
        <taxon>Pezizomycotina</taxon>
        <taxon>Dothideomycetes</taxon>
        <taxon>Pleosporomycetidae</taxon>
        <taxon>Pleosporales</taxon>
        <taxon>Pleosporineae</taxon>
        <taxon>Pleosporaceae</taxon>
        <taxon>Pyrenophora</taxon>
    </lineage>
</organism>
<feature type="compositionally biased region" description="Polar residues" evidence="5">
    <location>
        <begin position="1"/>
        <end position="28"/>
    </location>
</feature>
<dbReference type="EMBL" id="GL532426">
    <property type="protein sequence ID" value="EFQ95913.1"/>
    <property type="molecule type" value="Genomic_DNA"/>
</dbReference>
<feature type="region of interest" description="Disordered" evidence="5">
    <location>
        <begin position="1292"/>
        <end position="1378"/>
    </location>
</feature>
<dbReference type="SUPFAM" id="SSF90229">
    <property type="entry name" value="CCCH zinc finger"/>
    <property type="match status" value="1"/>
</dbReference>
<evidence type="ECO:0000256" key="5">
    <source>
        <dbReference type="SAM" id="MobiDB-lite"/>
    </source>
</evidence>
<sequence>MSTSSNTVAQPSQGMSGISTFHRPSTAGQKRRYSSYIDQTDVIGHHASALISFSCTRDAANTFYKNAITAPSTLALPPGLRTDNNIYLPYPNGEDPEHVRKAQETSEFIARATFAYHYFGSNFCDKIEHLDTIHAKKLEKKTPLLPVPRKTRDCKSTKDKAEEIAQRIDAFKPSFDHRKVAPIVTSRKSSASTEAIPSTLPRWIDLTPPVATSSTATSANSSTAPVAPVSAPTFATSQTPTDQTITAIVAPATVDTEEKEPVEATYIVVKVDDESACESNVDDDTAISFVGEPIAQNPIDIVKQDVNNFNDSGICMELPESFDVNYDKSVLEQLPDSVEMDDDEAVAQQSLSSESNEHMSSANDSDDNATADNAVTPDAVDTVATAESTPDDPIDTQEASQSNIVSNIEDTSSTPETVDAVEGFLTYVTQLQFYEGSLGEIRTRLLNIMKQHDDEEPKDDERPTKRVSQWVEKYMENIAKVFLPIEQDLDEDGVFEPGWFDRFSWSKPQDCRNLLRAILLVESMLVWSFEETVHKDDRQIIAPTLARIKHFSPVEDLGLEMYASYDIRNLIMKRDVDIRTAVDSNETRNNLLATSKFNPTDISKLLILAEHARGADTEVMESLRITLRRIRGILLYKGAESKVSLPGWPEVARKIPETLHETSTYELLKDLQLHNFVPDIENRVRLMIQLDGQSPADIEISQCLPLVRKVLKDMTVSEDECRSKLQKFFDVDFPILGSLDIDVILREGLHDYAKLTRLLGCLTWLDALLDPFRNDILAEDMNLLAPQMQMICNERDRVITPELESQYLEIRQANPETKTPVIETVNKAYDDFFENFDKIRNSNRWRSTLTRSINFGKNHQDGLKKLLSSVEITADPCGDIDLVKEVCDTLQRVWKTLIFDDAECIAGNEGASSPLQLVDLSNYLQELDQRPDVGSWDSFLAQLDSPSHGDVQMTDIPQEDDSKVVFLKIFDETSLKIQTGYNNQGVVIPATYEHVNVDPNKSATGFWNFDERKFLEWIDIHMAYLDGITALVTEIPQGGHNEKSLLRQIYYRNRTLEHIDLTRKRVGVYLKKHQRSTAIDGMLSILEDRQLMMNKVQAHIQRHSYLSKKPCPMVNTQEGCKDRQANVCQYHHDNEGKRCKSDQEGKTCKFNEKNKCYYMHISPEAKLAEQTTRGPSQVMSGNPNRPCPYVNKSGGCAGELNRSCLFFHKNKGKMCKNVTEGKICRFGDTCAYIHQQDQAFGNPHSTGSQSPVAETQSPAASQQGQPFPTPRTQGSGSQQQINALDGQIKAMKKERIKADHAKAQSQCQTQPQNVPTGPRSMQQQTGSLNWQPHTLLPRQDANPCNAVPPFSQPSAFQGFQNTQPSGGFGSSSDQPTDTGAITRKVFEKGCEDILQIAMSARSSNSNATGHGGFASQNSRGGNQSYQHSYGGNQSYSPGTAVSYQNRGSNQLFGYRSNASQQSRNVNQSSKRPRDNDVDMADDDFRPKRFRG</sequence>
<dbReference type="InterPro" id="IPR000571">
    <property type="entry name" value="Znf_CCCH"/>
</dbReference>
<dbReference type="HOGENOM" id="CLU_001800_0_0_1"/>
<evidence type="ECO:0000313" key="8">
    <source>
        <dbReference type="Proteomes" id="UP000001067"/>
    </source>
</evidence>
<keyword evidence="1 4" id="KW-0479">Metal-binding</keyword>
<feature type="region of interest" description="Disordered" evidence="5">
    <location>
        <begin position="1241"/>
        <end position="1280"/>
    </location>
</feature>
<name>E3RED4_PYRTT</name>
<feature type="compositionally biased region" description="Low complexity" evidence="5">
    <location>
        <begin position="350"/>
        <end position="363"/>
    </location>
</feature>
<evidence type="ECO:0000256" key="3">
    <source>
        <dbReference type="ARBA" id="ARBA00022833"/>
    </source>
</evidence>
<feature type="compositionally biased region" description="Basic and acidic residues" evidence="5">
    <location>
        <begin position="1292"/>
        <end position="1302"/>
    </location>
</feature>
<feature type="region of interest" description="Disordered" evidence="5">
    <location>
        <begin position="1"/>
        <end position="32"/>
    </location>
</feature>